<dbReference type="PANTHER" id="PTHR37166:SF1">
    <property type="entry name" value="PROTEIN FLAG"/>
    <property type="match status" value="1"/>
</dbReference>
<evidence type="ECO:0000313" key="2">
    <source>
        <dbReference type="EMBL" id="GFP77119.1"/>
    </source>
</evidence>
<accession>A0A6V8SIR5</accession>
<dbReference type="EMBL" id="BLZR01000001">
    <property type="protein sequence ID" value="GFP77119.1"/>
    <property type="molecule type" value="Genomic_DNA"/>
</dbReference>
<evidence type="ECO:0008006" key="4">
    <source>
        <dbReference type="Google" id="ProtNLM"/>
    </source>
</evidence>
<gene>
    <name evidence="2" type="ORF">bsdtw1_03233</name>
</gene>
<name>A0A6V8SIR5_9CLOT</name>
<organism evidence="2 3">
    <name type="scientific">Clostridium fungisolvens</name>
    <dbReference type="NCBI Taxonomy" id="1604897"/>
    <lineage>
        <taxon>Bacteria</taxon>
        <taxon>Bacillati</taxon>
        <taxon>Bacillota</taxon>
        <taxon>Clostridia</taxon>
        <taxon>Eubacteriales</taxon>
        <taxon>Clostridiaceae</taxon>
        <taxon>Clostridium</taxon>
    </lineage>
</organism>
<dbReference type="Proteomes" id="UP000580568">
    <property type="component" value="Unassembled WGS sequence"/>
</dbReference>
<dbReference type="InterPro" id="IPR005186">
    <property type="entry name" value="FlaG"/>
</dbReference>
<dbReference type="Gene3D" id="3.30.160.170">
    <property type="entry name" value="FlaG-like"/>
    <property type="match status" value="1"/>
</dbReference>
<keyword evidence="3" id="KW-1185">Reference proteome</keyword>
<dbReference type="RefSeq" id="WP_183278508.1">
    <property type="nucleotide sequence ID" value="NZ_BLZR01000001.1"/>
</dbReference>
<dbReference type="Pfam" id="PF03646">
    <property type="entry name" value="FlaG"/>
    <property type="match status" value="1"/>
</dbReference>
<dbReference type="InterPro" id="IPR035924">
    <property type="entry name" value="FlaG-like_sf"/>
</dbReference>
<feature type="compositionally biased region" description="Polar residues" evidence="1">
    <location>
        <begin position="1"/>
        <end position="28"/>
    </location>
</feature>
<evidence type="ECO:0000256" key="1">
    <source>
        <dbReference type="SAM" id="MobiDB-lite"/>
    </source>
</evidence>
<protein>
    <recommendedName>
        <fullName evidence="4">Flagellar protein FlaG</fullName>
    </recommendedName>
</protein>
<dbReference type="PANTHER" id="PTHR37166">
    <property type="entry name" value="PROTEIN FLAG"/>
    <property type="match status" value="1"/>
</dbReference>
<dbReference type="AlphaFoldDB" id="A0A6V8SIR5"/>
<reference evidence="2 3" key="1">
    <citation type="submission" date="2020-07" db="EMBL/GenBank/DDBJ databases">
        <title>A new beta-1,3-glucan-decomposing anaerobic bacterium isolated from anoxic soil subjected to biological soil disinfestation.</title>
        <authorList>
            <person name="Ueki A."/>
            <person name="Tonouchi A."/>
        </authorList>
    </citation>
    <scope>NUCLEOTIDE SEQUENCE [LARGE SCALE GENOMIC DNA]</scope>
    <source>
        <strain evidence="2 3">TW1</strain>
    </source>
</reference>
<comment type="caution">
    <text evidence="2">The sequence shown here is derived from an EMBL/GenBank/DDBJ whole genome shotgun (WGS) entry which is preliminary data.</text>
</comment>
<proteinExistence type="predicted"/>
<evidence type="ECO:0000313" key="3">
    <source>
        <dbReference type="Proteomes" id="UP000580568"/>
    </source>
</evidence>
<dbReference type="SUPFAM" id="SSF160214">
    <property type="entry name" value="FlaG-like"/>
    <property type="match status" value="1"/>
</dbReference>
<feature type="region of interest" description="Disordered" evidence="1">
    <location>
        <begin position="1"/>
        <end position="33"/>
    </location>
</feature>
<sequence>MEIRGNQVTQAAIDSTSQTKPIETTNASAMDDKKSLDIKNKNNEREIKKAVEKLNRFLEGDNTHAVYEVHDKFKSDIIIKIVDDRTKEVLMEVPPKKILDIVAKMCELVGVMFDKKV</sequence>